<accession>A0A504YN73</accession>
<gene>
    <name evidence="2" type="ORF">FGIG_10477</name>
</gene>
<feature type="chain" id="PRO_5021413651" evidence="1">
    <location>
        <begin position="20"/>
        <end position="105"/>
    </location>
</feature>
<sequence length="105" mass="11903">MHSLISICFLFLASFNSEATRLAEAWNEELSFGGLTSQWAEEFEADLARMEAELDGLHVRTVNEVRPDIFVDFQRICSLPVHHKGPLLMSTKIVTATRSRLEYCG</sequence>
<dbReference type="Proteomes" id="UP000316759">
    <property type="component" value="Unassembled WGS sequence"/>
</dbReference>
<feature type="signal peptide" evidence="1">
    <location>
        <begin position="1"/>
        <end position="19"/>
    </location>
</feature>
<proteinExistence type="predicted"/>
<protein>
    <submittedName>
        <fullName evidence="2">DnaJ subfamily A member 5</fullName>
    </submittedName>
</protein>
<name>A0A504YN73_FASGI</name>
<comment type="caution">
    <text evidence="2">The sequence shown here is derived from an EMBL/GenBank/DDBJ whole genome shotgun (WGS) entry which is preliminary data.</text>
</comment>
<reference evidence="2 3" key="1">
    <citation type="submission" date="2019-04" db="EMBL/GenBank/DDBJ databases">
        <title>Annotation for the trematode Fasciola gigantica.</title>
        <authorList>
            <person name="Choi Y.-J."/>
        </authorList>
    </citation>
    <scope>NUCLEOTIDE SEQUENCE [LARGE SCALE GENOMIC DNA]</scope>
    <source>
        <strain evidence="2">Uganda_cow_1</strain>
    </source>
</reference>
<organism evidence="2 3">
    <name type="scientific">Fasciola gigantica</name>
    <name type="common">Giant liver fluke</name>
    <dbReference type="NCBI Taxonomy" id="46835"/>
    <lineage>
        <taxon>Eukaryota</taxon>
        <taxon>Metazoa</taxon>
        <taxon>Spiralia</taxon>
        <taxon>Lophotrochozoa</taxon>
        <taxon>Platyhelminthes</taxon>
        <taxon>Trematoda</taxon>
        <taxon>Digenea</taxon>
        <taxon>Plagiorchiida</taxon>
        <taxon>Echinostomata</taxon>
        <taxon>Echinostomatoidea</taxon>
        <taxon>Fasciolidae</taxon>
        <taxon>Fasciola</taxon>
    </lineage>
</organism>
<evidence type="ECO:0000313" key="2">
    <source>
        <dbReference type="EMBL" id="TPP63422.1"/>
    </source>
</evidence>
<evidence type="ECO:0000313" key="3">
    <source>
        <dbReference type="Proteomes" id="UP000316759"/>
    </source>
</evidence>
<dbReference type="OrthoDB" id="552049at2759"/>
<keyword evidence="3" id="KW-1185">Reference proteome</keyword>
<dbReference type="AlphaFoldDB" id="A0A504YN73"/>
<keyword evidence="1" id="KW-0732">Signal</keyword>
<dbReference type="EMBL" id="SUNJ01005691">
    <property type="protein sequence ID" value="TPP63422.1"/>
    <property type="molecule type" value="Genomic_DNA"/>
</dbReference>
<evidence type="ECO:0000256" key="1">
    <source>
        <dbReference type="SAM" id="SignalP"/>
    </source>
</evidence>